<comment type="caution">
    <text evidence="1">The sequence shown here is derived from an EMBL/GenBank/DDBJ whole genome shotgun (WGS) entry which is preliminary data.</text>
</comment>
<sequence>MKGIDIFCTSQASTAICLTMEEPSSSSSSSSSIQLGRAIDRFNPIIKDPRRLGKTIPSSSSSSSSSSPVDNSRPLNPHNKNNIKNVEIKKNKKQSKGKSGIDEKRKSNVGGSIMKGWKCTKPGEFISPPGSSRYLLSDEAFLNVISDFDPVLKLVPVETSKTQLVQRIDEPNIPPKRISSSASSSSSRSPDQVVVLRVSLHCRGCERKMRKHISRMEGVSSFNIDFAAKKVTVVGNVTPLDVLNSISKVKNAQLWTPPKPPPHSIKSNSETNKIINERAPASDGPNLLLL</sequence>
<protein>
    <submittedName>
        <fullName evidence="1">Uncharacterized protein</fullName>
    </submittedName>
</protein>
<name>A0ACC0CBH8_CATRO</name>
<dbReference type="Proteomes" id="UP001060085">
    <property type="component" value="Linkage Group LG01"/>
</dbReference>
<evidence type="ECO:0000313" key="2">
    <source>
        <dbReference type="Proteomes" id="UP001060085"/>
    </source>
</evidence>
<dbReference type="EMBL" id="CM044701">
    <property type="protein sequence ID" value="KAI5682240.1"/>
    <property type="molecule type" value="Genomic_DNA"/>
</dbReference>
<accession>A0ACC0CBH8</accession>
<reference evidence="2" key="1">
    <citation type="journal article" date="2023" name="Nat. Plants">
        <title>Single-cell RNA sequencing provides a high-resolution roadmap for understanding the multicellular compartmentation of specialized metabolism.</title>
        <authorList>
            <person name="Sun S."/>
            <person name="Shen X."/>
            <person name="Li Y."/>
            <person name="Li Y."/>
            <person name="Wang S."/>
            <person name="Li R."/>
            <person name="Zhang H."/>
            <person name="Shen G."/>
            <person name="Guo B."/>
            <person name="Wei J."/>
            <person name="Xu J."/>
            <person name="St-Pierre B."/>
            <person name="Chen S."/>
            <person name="Sun C."/>
        </authorList>
    </citation>
    <scope>NUCLEOTIDE SEQUENCE [LARGE SCALE GENOMIC DNA]</scope>
</reference>
<gene>
    <name evidence="1" type="ORF">M9H77_03468</name>
</gene>
<proteinExistence type="predicted"/>
<organism evidence="1 2">
    <name type="scientific">Catharanthus roseus</name>
    <name type="common">Madagascar periwinkle</name>
    <name type="synonym">Vinca rosea</name>
    <dbReference type="NCBI Taxonomy" id="4058"/>
    <lineage>
        <taxon>Eukaryota</taxon>
        <taxon>Viridiplantae</taxon>
        <taxon>Streptophyta</taxon>
        <taxon>Embryophyta</taxon>
        <taxon>Tracheophyta</taxon>
        <taxon>Spermatophyta</taxon>
        <taxon>Magnoliopsida</taxon>
        <taxon>eudicotyledons</taxon>
        <taxon>Gunneridae</taxon>
        <taxon>Pentapetalae</taxon>
        <taxon>asterids</taxon>
        <taxon>lamiids</taxon>
        <taxon>Gentianales</taxon>
        <taxon>Apocynaceae</taxon>
        <taxon>Rauvolfioideae</taxon>
        <taxon>Vinceae</taxon>
        <taxon>Catharanthinae</taxon>
        <taxon>Catharanthus</taxon>
    </lineage>
</organism>
<keyword evidence="2" id="KW-1185">Reference proteome</keyword>
<evidence type="ECO:0000313" key="1">
    <source>
        <dbReference type="EMBL" id="KAI5682240.1"/>
    </source>
</evidence>